<proteinExistence type="predicted"/>
<evidence type="ECO:0000313" key="3">
    <source>
        <dbReference type="Proteomes" id="UP000078240"/>
    </source>
</evidence>
<feature type="coiled-coil region" evidence="1">
    <location>
        <begin position="45"/>
        <end position="79"/>
    </location>
</feature>
<gene>
    <name evidence="2" type="ORF">VFPBJ_11754</name>
</gene>
<evidence type="ECO:0000256" key="1">
    <source>
        <dbReference type="SAM" id="Coils"/>
    </source>
</evidence>
<protein>
    <submittedName>
        <fullName evidence="2">Uncharacterized protein</fullName>
    </submittedName>
</protein>
<keyword evidence="1" id="KW-0175">Coiled coil</keyword>
<dbReference type="Proteomes" id="UP000078240">
    <property type="component" value="Unassembled WGS sequence"/>
</dbReference>
<organism evidence="2 3">
    <name type="scientific">Purpureocillium lilacinum</name>
    <name type="common">Paecilomyces lilacinus</name>
    <dbReference type="NCBI Taxonomy" id="33203"/>
    <lineage>
        <taxon>Eukaryota</taxon>
        <taxon>Fungi</taxon>
        <taxon>Dikarya</taxon>
        <taxon>Ascomycota</taxon>
        <taxon>Pezizomycotina</taxon>
        <taxon>Sordariomycetes</taxon>
        <taxon>Hypocreomycetidae</taxon>
        <taxon>Hypocreales</taxon>
        <taxon>Ophiocordycipitaceae</taxon>
        <taxon>Purpureocillium</taxon>
    </lineage>
</organism>
<accession>A0A179EW46</accession>
<comment type="caution">
    <text evidence="2">The sequence shown here is derived from an EMBL/GenBank/DDBJ whole genome shotgun (WGS) entry which is preliminary data.</text>
</comment>
<dbReference type="AlphaFoldDB" id="A0A179EW46"/>
<name>A0A179EW46_PURLI</name>
<dbReference type="EMBL" id="LSBH01000108">
    <property type="protein sequence ID" value="OAQ57386.1"/>
    <property type="molecule type" value="Genomic_DNA"/>
</dbReference>
<sequence length="159" mass="17532">MNAERALPQPSFGHISESFGALSEQFALCANLPAVDGGAGLMRSLETITNQLVQLNRKVDAVDRKMEDLRTEMTAERRNAIARNENATATRASDDLVALYNPTTGALVGPFPPTLGQLERLEPRQVNELLQQLGEPVTGRIDDRRKHLMRTIGVVTRKL</sequence>
<reference evidence="2 3" key="1">
    <citation type="submission" date="2016-01" db="EMBL/GenBank/DDBJ databases">
        <title>Biosynthesis of antibiotic leucinostatins and their inhibition on Phytophthora in bio-control Purpureocillium lilacinum.</title>
        <authorList>
            <person name="Wang G."/>
            <person name="Liu Z."/>
            <person name="Lin R."/>
            <person name="Li E."/>
            <person name="Mao Z."/>
            <person name="Ling J."/>
            <person name="Yin W."/>
            <person name="Xie B."/>
        </authorList>
    </citation>
    <scope>NUCLEOTIDE SEQUENCE [LARGE SCALE GENOMIC DNA]</scope>
    <source>
        <strain evidence="2">PLBJ-1</strain>
    </source>
</reference>
<evidence type="ECO:0000313" key="2">
    <source>
        <dbReference type="EMBL" id="OAQ57386.1"/>
    </source>
</evidence>